<sequence length="117" mass="14005">MSRRQELNQIYKEIKIEAGIYQIRNTQNEKVWVAGTNNLKTINGKRFELQMGTSYNKTLQKEWNEYGEDAFVFEILEKIEPKEDPYYDLKDAISKREAFWIEKLEPFGEKGYNTVRK</sequence>
<name>A0A0M1P5U7_9BACL</name>
<dbReference type="RefSeq" id="WP_054402853.1">
    <property type="nucleotide sequence ID" value="NZ_LIUT01000001.1"/>
</dbReference>
<dbReference type="PATRIC" id="fig|1705565.3.peg.4485"/>
<dbReference type="Gene3D" id="3.40.1440.10">
    <property type="entry name" value="GIY-YIG endonuclease"/>
    <property type="match status" value="1"/>
</dbReference>
<protein>
    <submittedName>
        <fullName evidence="1">LuxR family transcriptional regulator</fullName>
    </submittedName>
</protein>
<accession>A0A0M1P5U7</accession>
<comment type="caution">
    <text evidence="1">The sequence shown here is derived from an EMBL/GenBank/DDBJ whole genome shotgun (WGS) entry which is preliminary data.</text>
</comment>
<dbReference type="Proteomes" id="UP000036932">
    <property type="component" value="Unassembled WGS sequence"/>
</dbReference>
<dbReference type="InterPro" id="IPR035901">
    <property type="entry name" value="GIY-YIG_endonuc_sf"/>
</dbReference>
<keyword evidence="2" id="KW-1185">Reference proteome</keyword>
<reference evidence="2" key="1">
    <citation type="submission" date="2015-08" db="EMBL/GenBank/DDBJ databases">
        <title>Genome sequencing project for genomic taxonomy and phylogenomics of Bacillus-like bacteria.</title>
        <authorList>
            <person name="Liu B."/>
            <person name="Wang J."/>
            <person name="Zhu Y."/>
            <person name="Liu G."/>
            <person name="Chen Q."/>
            <person name="Chen Z."/>
            <person name="Lan J."/>
            <person name="Che J."/>
            <person name="Ge C."/>
            <person name="Shi H."/>
            <person name="Pan Z."/>
            <person name="Liu X."/>
        </authorList>
    </citation>
    <scope>NUCLEOTIDE SEQUENCE [LARGE SCALE GENOMIC DNA]</scope>
    <source>
        <strain evidence="2">FJAT-22460</strain>
    </source>
</reference>
<organism evidence="1 2">
    <name type="scientific">Paenibacillus solani</name>
    <dbReference type="NCBI Taxonomy" id="1705565"/>
    <lineage>
        <taxon>Bacteria</taxon>
        <taxon>Bacillati</taxon>
        <taxon>Bacillota</taxon>
        <taxon>Bacilli</taxon>
        <taxon>Bacillales</taxon>
        <taxon>Paenibacillaceae</taxon>
        <taxon>Paenibacillus</taxon>
    </lineage>
</organism>
<dbReference type="OrthoDB" id="9134286at2"/>
<gene>
    <name evidence="1" type="ORF">AM231_12320</name>
</gene>
<dbReference type="EMBL" id="LIUT01000001">
    <property type="protein sequence ID" value="KOR89843.1"/>
    <property type="molecule type" value="Genomic_DNA"/>
</dbReference>
<evidence type="ECO:0000313" key="2">
    <source>
        <dbReference type="Proteomes" id="UP000036932"/>
    </source>
</evidence>
<dbReference type="SUPFAM" id="SSF82771">
    <property type="entry name" value="GIY-YIG endonuclease"/>
    <property type="match status" value="1"/>
</dbReference>
<proteinExistence type="predicted"/>
<dbReference type="AlphaFoldDB" id="A0A0M1P5U7"/>
<evidence type="ECO:0000313" key="1">
    <source>
        <dbReference type="EMBL" id="KOR89843.1"/>
    </source>
</evidence>
<dbReference type="CDD" id="cd10451">
    <property type="entry name" value="GIY-YIG_LuxR_like"/>
    <property type="match status" value="1"/>
</dbReference>